<dbReference type="STRING" id="1385369.N825_17090"/>
<dbReference type="SUPFAM" id="SSF52343">
    <property type="entry name" value="Ferredoxin reductase-like, C-terminal NADP-linked domain"/>
    <property type="match status" value="1"/>
</dbReference>
<feature type="domain" description="FAD-binding FR-type" evidence="6">
    <location>
        <begin position="107"/>
        <end position="206"/>
    </location>
</feature>
<dbReference type="AlphaFoldDB" id="W9GY55"/>
<dbReference type="GO" id="GO:0051537">
    <property type="term" value="F:2 iron, 2 sulfur cluster binding"/>
    <property type="evidence" value="ECO:0007669"/>
    <property type="project" value="InterPro"/>
</dbReference>
<evidence type="ECO:0000256" key="4">
    <source>
        <dbReference type="ARBA" id="ARBA00023004"/>
    </source>
</evidence>
<name>W9GY55_9PROT</name>
<gene>
    <name evidence="7" type="ORF">N825_17090</name>
</gene>
<evidence type="ECO:0000259" key="6">
    <source>
        <dbReference type="PROSITE" id="PS51384"/>
    </source>
</evidence>
<dbReference type="PROSITE" id="PS00197">
    <property type="entry name" value="2FE2S_FER_1"/>
    <property type="match status" value="1"/>
</dbReference>
<reference evidence="7 8" key="1">
    <citation type="submission" date="2013-08" db="EMBL/GenBank/DDBJ databases">
        <title>The genome sequence of Skermanella stibiiresistens.</title>
        <authorList>
            <person name="Zhu W."/>
            <person name="Wang G."/>
        </authorList>
    </citation>
    <scope>NUCLEOTIDE SEQUENCE [LARGE SCALE GENOMIC DNA]</scope>
    <source>
        <strain evidence="7 8">SB22</strain>
    </source>
</reference>
<organism evidence="7 8">
    <name type="scientific">Skermanella stibiiresistens SB22</name>
    <dbReference type="NCBI Taxonomy" id="1385369"/>
    <lineage>
        <taxon>Bacteria</taxon>
        <taxon>Pseudomonadati</taxon>
        <taxon>Pseudomonadota</taxon>
        <taxon>Alphaproteobacteria</taxon>
        <taxon>Rhodospirillales</taxon>
        <taxon>Azospirillaceae</taxon>
        <taxon>Skermanella</taxon>
    </lineage>
</organism>
<dbReference type="PRINTS" id="PR00410">
    <property type="entry name" value="PHEHYDRXLASE"/>
</dbReference>
<dbReference type="InterPro" id="IPR006058">
    <property type="entry name" value="2Fe2S_fd_BS"/>
</dbReference>
<dbReference type="GO" id="GO:0016491">
    <property type="term" value="F:oxidoreductase activity"/>
    <property type="evidence" value="ECO:0007669"/>
    <property type="project" value="InterPro"/>
</dbReference>
<comment type="caution">
    <text evidence="7">The sequence shown here is derived from an EMBL/GenBank/DDBJ whole genome shotgun (WGS) entry which is preliminary data.</text>
</comment>
<dbReference type="CDD" id="cd00207">
    <property type="entry name" value="fer2"/>
    <property type="match status" value="1"/>
</dbReference>
<dbReference type="PANTHER" id="PTHR43644">
    <property type="entry name" value="NA(+)-TRANSLOCATING NADH-QUINONE REDUCTASE SUBUNIT"/>
    <property type="match status" value="1"/>
</dbReference>
<dbReference type="SUPFAM" id="SSF54292">
    <property type="entry name" value="2Fe-2S ferredoxin-like"/>
    <property type="match status" value="1"/>
</dbReference>
<dbReference type="Gene3D" id="2.40.30.10">
    <property type="entry name" value="Translation factors"/>
    <property type="match status" value="1"/>
</dbReference>
<dbReference type="Pfam" id="PF00175">
    <property type="entry name" value="NAD_binding_1"/>
    <property type="match status" value="1"/>
</dbReference>
<dbReference type="InterPro" id="IPR012675">
    <property type="entry name" value="Beta-grasp_dom_sf"/>
</dbReference>
<keyword evidence="3" id="KW-0274">FAD</keyword>
<dbReference type="PANTHER" id="PTHR43644:SF1">
    <property type="entry name" value="NAD(P)H-FLAVIN REDUCTASE"/>
    <property type="match status" value="1"/>
</dbReference>
<protein>
    <submittedName>
        <fullName evidence="7">CDP-6-deoxy-delta-3,4-glucoseen reductase</fullName>
    </submittedName>
</protein>
<dbReference type="InterPro" id="IPR001433">
    <property type="entry name" value="OxRdtase_FAD/NAD-bd"/>
</dbReference>
<dbReference type="InterPro" id="IPR036010">
    <property type="entry name" value="2Fe-2S_ferredoxin-like_sf"/>
</dbReference>
<proteinExistence type="predicted"/>
<dbReference type="PATRIC" id="fig|1385369.3.peg.5396"/>
<keyword evidence="2" id="KW-0285">Flavoprotein</keyword>
<dbReference type="EMBL" id="AVFL01000025">
    <property type="protein sequence ID" value="EWY37546.1"/>
    <property type="molecule type" value="Genomic_DNA"/>
</dbReference>
<dbReference type="Gene3D" id="3.40.50.80">
    <property type="entry name" value="Nucleotide-binding domain of ferredoxin-NADP reductase (FNR) module"/>
    <property type="match status" value="1"/>
</dbReference>
<evidence type="ECO:0000256" key="2">
    <source>
        <dbReference type="ARBA" id="ARBA00022630"/>
    </source>
</evidence>
<feature type="domain" description="2Fe-2S ferredoxin-type" evidence="5">
    <location>
        <begin position="7"/>
        <end position="97"/>
    </location>
</feature>
<evidence type="ECO:0000256" key="3">
    <source>
        <dbReference type="ARBA" id="ARBA00022827"/>
    </source>
</evidence>
<dbReference type="Proteomes" id="UP000019486">
    <property type="component" value="Unassembled WGS sequence"/>
</dbReference>
<dbReference type="Pfam" id="PF00970">
    <property type="entry name" value="FAD_binding_6"/>
    <property type="match status" value="1"/>
</dbReference>
<accession>W9GY55</accession>
<dbReference type="InterPro" id="IPR008333">
    <property type="entry name" value="Cbr1-like_FAD-bd_dom"/>
</dbReference>
<dbReference type="SUPFAM" id="SSF63380">
    <property type="entry name" value="Riboflavin synthase domain-like"/>
    <property type="match status" value="1"/>
</dbReference>
<dbReference type="PROSITE" id="PS51384">
    <property type="entry name" value="FAD_FR"/>
    <property type="match status" value="1"/>
</dbReference>
<dbReference type="PROSITE" id="PS51085">
    <property type="entry name" value="2FE2S_FER_2"/>
    <property type="match status" value="1"/>
</dbReference>
<evidence type="ECO:0000313" key="7">
    <source>
        <dbReference type="EMBL" id="EWY37546.1"/>
    </source>
</evidence>
<evidence type="ECO:0000313" key="8">
    <source>
        <dbReference type="Proteomes" id="UP000019486"/>
    </source>
</evidence>
<dbReference type="InterPro" id="IPR017927">
    <property type="entry name" value="FAD-bd_FR_type"/>
</dbReference>
<dbReference type="CDD" id="cd06212">
    <property type="entry name" value="monooxygenase_like"/>
    <property type="match status" value="1"/>
</dbReference>
<keyword evidence="8" id="KW-1185">Reference proteome</keyword>
<dbReference type="InterPro" id="IPR001041">
    <property type="entry name" value="2Fe-2S_ferredoxin-type"/>
</dbReference>
<keyword evidence="1" id="KW-0813">Transport</keyword>
<evidence type="ECO:0000256" key="1">
    <source>
        <dbReference type="ARBA" id="ARBA00022448"/>
    </source>
</evidence>
<dbReference type="InterPro" id="IPR017938">
    <property type="entry name" value="Riboflavin_synthase-like_b-brl"/>
</dbReference>
<dbReference type="Pfam" id="PF00111">
    <property type="entry name" value="Fer2"/>
    <property type="match status" value="1"/>
</dbReference>
<dbReference type="Gene3D" id="3.10.20.30">
    <property type="match status" value="1"/>
</dbReference>
<sequence length="347" mass="38410">MAARAVHTVLLQPAGIEMEVEEGETVLDAAFRQGISLMHGCKEGQCSSCKCVLVDGDVELLKYSTFALSEMDRDTNHILLCRTLAYSDIEVELLNYDEDLLSRSIAVKDFAARLTAIVPLTHDIFRLELEIEQPLKFWAGQYVDITVPGKGVTRSFSMANPPSDPRRLHFIIKKYGQGAFSALLDGALRVGDPLMLRGPYGTCLRRENRTGPLVLVGGGSGMSPLWSILQDQIGCGEPSRPIRFFYGARQARDLFYLDRFAELMDRLPDFRFVPALSDAAPEDGWTGETGFIHEVVRRHLGELGDASAIDVYSCGPPPMIDALLPVLQIAGVEPEHTHFDKFTPALR</sequence>
<keyword evidence="4" id="KW-0408">Iron</keyword>
<evidence type="ECO:0000259" key="5">
    <source>
        <dbReference type="PROSITE" id="PS51085"/>
    </source>
</evidence>
<dbReference type="InterPro" id="IPR039261">
    <property type="entry name" value="FNR_nucleotide-bd"/>
</dbReference>